<dbReference type="Gene3D" id="3.30.70.1440">
    <property type="entry name" value="Multidrug efflux transporter AcrB pore domain"/>
    <property type="match status" value="1"/>
</dbReference>
<keyword evidence="5 9" id="KW-0997">Cell inner membrane</keyword>
<dbReference type="InterPro" id="IPR027463">
    <property type="entry name" value="AcrB_DN_DC_subdom"/>
</dbReference>
<evidence type="ECO:0000256" key="3">
    <source>
        <dbReference type="ARBA" id="ARBA00022448"/>
    </source>
</evidence>
<dbReference type="GO" id="GO:0009636">
    <property type="term" value="P:response to toxic substance"/>
    <property type="evidence" value="ECO:0007669"/>
    <property type="project" value="UniProtKB-ARBA"/>
</dbReference>
<dbReference type="KEGG" id="spsr:EGC80_16155"/>
<dbReference type="Gene3D" id="3.30.70.1430">
    <property type="entry name" value="Multidrug efflux transporter AcrB pore domain"/>
    <property type="match status" value="2"/>
</dbReference>
<dbReference type="FunFam" id="3.30.70.1430:FF:000001">
    <property type="entry name" value="Efflux pump membrane transporter"/>
    <property type="match status" value="1"/>
</dbReference>
<name>A0A3N4DN70_9GAMM</name>
<keyword evidence="12" id="KW-1185">Reference proteome</keyword>
<feature type="transmembrane region" description="Helical" evidence="9">
    <location>
        <begin position="472"/>
        <end position="499"/>
    </location>
</feature>
<dbReference type="Gene3D" id="3.30.2090.10">
    <property type="entry name" value="Multidrug efflux transporter AcrB TolC docking domain, DN and DC subdomains"/>
    <property type="match status" value="2"/>
</dbReference>
<evidence type="ECO:0000256" key="9">
    <source>
        <dbReference type="RuleBase" id="RU364070"/>
    </source>
</evidence>
<reference evidence="13" key="2">
    <citation type="submission" date="2018-11" db="EMBL/GenBank/DDBJ databases">
        <title>Shewanella sp. R106.</title>
        <authorList>
            <person name="Hwang Y.J."/>
            <person name="Hwang C.Y."/>
        </authorList>
    </citation>
    <scope>NUCLEOTIDE SEQUENCE [LARGE SCALE GENOMIC DNA]</scope>
    <source>
        <strain evidence="13">R106</strain>
    </source>
</reference>
<evidence type="ECO:0000256" key="5">
    <source>
        <dbReference type="ARBA" id="ARBA00022519"/>
    </source>
</evidence>
<reference evidence="11" key="3">
    <citation type="submission" date="2018-11" db="EMBL/GenBank/DDBJ databases">
        <authorList>
            <person name="Hwang Y.J."/>
            <person name="Hwang C.Y."/>
        </authorList>
    </citation>
    <scope>NUCLEOTIDE SEQUENCE</scope>
    <source>
        <strain evidence="11">R106</strain>
    </source>
</reference>
<dbReference type="RefSeq" id="WP_124013718.1">
    <property type="nucleotide sequence ID" value="NZ_CP034073.1"/>
</dbReference>
<dbReference type="GO" id="GO:0015562">
    <property type="term" value="F:efflux transmembrane transporter activity"/>
    <property type="evidence" value="ECO:0007669"/>
    <property type="project" value="InterPro"/>
</dbReference>
<keyword evidence="6 9" id="KW-0812">Transmembrane</keyword>
<dbReference type="AlphaFoldDB" id="A0A3N4DN70"/>
<dbReference type="Gene3D" id="1.20.1640.10">
    <property type="entry name" value="Multidrug efflux transporter AcrB transmembrane domain"/>
    <property type="match status" value="2"/>
</dbReference>
<keyword evidence="7 9" id="KW-1133">Transmembrane helix</keyword>
<comment type="subcellular location">
    <subcellularLocation>
        <location evidence="1 9">Cell inner membrane</location>
        <topology evidence="1 9">Multi-pass membrane protein</topology>
    </subcellularLocation>
</comment>
<dbReference type="SUPFAM" id="SSF82866">
    <property type="entry name" value="Multidrug efflux transporter AcrB transmembrane domain"/>
    <property type="match status" value="2"/>
</dbReference>
<organism evidence="11 13">
    <name type="scientific">Shewanella psychromarinicola</name>
    <dbReference type="NCBI Taxonomy" id="2487742"/>
    <lineage>
        <taxon>Bacteria</taxon>
        <taxon>Pseudomonadati</taxon>
        <taxon>Pseudomonadota</taxon>
        <taxon>Gammaproteobacteria</taxon>
        <taxon>Alteromonadales</taxon>
        <taxon>Shewanellaceae</taxon>
        <taxon>Shewanella</taxon>
    </lineage>
</organism>
<dbReference type="Proteomes" id="UP000278855">
    <property type="component" value="Unassembled WGS sequence"/>
</dbReference>
<evidence type="ECO:0000256" key="6">
    <source>
        <dbReference type="ARBA" id="ARBA00022692"/>
    </source>
</evidence>
<dbReference type="NCBIfam" id="NF000282">
    <property type="entry name" value="RND_permease_1"/>
    <property type="match status" value="1"/>
</dbReference>
<dbReference type="PRINTS" id="PR00702">
    <property type="entry name" value="ACRIFLAVINRP"/>
</dbReference>
<feature type="transmembrane region" description="Helical" evidence="9">
    <location>
        <begin position="342"/>
        <end position="361"/>
    </location>
</feature>
<feature type="transmembrane region" description="Helical" evidence="9">
    <location>
        <begin position="868"/>
        <end position="886"/>
    </location>
</feature>
<evidence type="ECO:0000256" key="7">
    <source>
        <dbReference type="ARBA" id="ARBA00022989"/>
    </source>
</evidence>
<dbReference type="EMBL" id="RKKB01000013">
    <property type="protein sequence ID" value="RPA27353.1"/>
    <property type="molecule type" value="Genomic_DNA"/>
</dbReference>
<accession>A0A3N4DN70</accession>
<feature type="transmembrane region" description="Helical" evidence="9">
    <location>
        <begin position="535"/>
        <end position="553"/>
    </location>
</feature>
<dbReference type="SUPFAM" id="SSF82693">
    <property type="entry name" value="Multidrug efflux transporter AcrB pore domain, PN1, PN2, PC1 and PC2 subdomains"/>
    <property type="match status" value="4"/>
</dbReference>
<keyword evidence="8 9" id="KW-0472">Membrane</keyword>
<feature type="transmembrane region" description="Helical" evidence="9">
    <location>
        <begin position="395"/>
        <end position="419"/>
    </location>
</feature>
<feature type="transmembrane region" description="Helical" evidence="9">
    <location>
        <begin position="998"/>
        <end position="1022"/>
    </location>
</feature>
<evidence type="ECO:0000313" key="11">
    <source>
        <dbReference type="EMBL" id="RPA27353.1"/>
    </source>
</evidence>
<evidence type="ECO:0000313" key="10">
    <source>
        <dbReference type="EMBL" id="AZG36256.1"/>
    </source>
</evidence>
<evidence type="ECO:0000256" key="8">
    <source>
        <dbReference type="ARBA" id="ARBA00023136"/>
    </source>
</evidence>
<dbReference type="EMBL" id="CP034073">
    <property type="protein sequence ID" value="AZG36256.1"/>
    <property type="molecule type" value="Genomic_DNA"/>
</dbReference>
<keyword evidence="4" id="KW-1003">Cell membrane</keyword>
<proteinExistence type="inferred from homology"/>
<feature type="transmembrane region" description="Helical" evidence="9">
    <location>
        <begin position="12"/>
        <end position="34"/>
    </location>
</feature>
<protein>
    <recommendedName>
        <fullName evidence="9">Efflux pump membrane transporter</fullName>
    </recommendedName>
</protein>
<dbReference type="SUPFAM" id="SSF82714">
    <property type="entry name" value="Multidrug efflux transporter AcrB TolC docking domain, DN and DC subdomains"/>
    <property type="match status" value="2"/>
</dbReference>
<feature type="transmembrane region" description="Helical" evidence="9">
    <location>
        <begin position="965"/>
        <end position="986"/>
    </location>
</feature>
<dbReference type="NCBIfam" id="TIGR00915">
    <property type="entry name" value="2A0602"/>
    <property type="match status" value="1"/>
</dbReference>
<feature type="transmembrane region" description="Helical" evidence="9">
    <location>
        <begin position="368"/>
        <end position="389"/>
    </location>
</feature>
<sequence length="1045" mass="113036">MISTFFIHRPKFAFVISIVLTLAGLLSIPVLSVAEFPEIAPPQVSVTTSYRGASAETVKSTVAQAIESSVNGVEDMLYMSSSSANDGSYSLSITFAVGTDADMAQVNVQNRVTSVMAKLPAEVQQSGVSVKKKSPNMLLVVNLNSPNETFDSLFLSNYANINIKDSLARQPGVSEVQIIGAMDYAMRIWLDPNKMSTLNVTTEDVIASIREQNIQVAAGRVGASPSSKDQSFQYTLQTKGRFQTAEEFSEIMIRANPDGSKVYLNAVARIELGSSSYDAEGKFNNKPSAIIAVYQSPGANALEVAESIKKDLERLSVSFPTDIESVIAYDTTEAVSASIGEVIETLLVAVALVILIVFLFLQDVRSTLIPAIAIPVSLIGTFAFMLAIGMSINTISLFALVLAIGIVVDDAIVVIENVTRLMEDEGLSPIDATEKAMKEVTGPIIATTLVLLAVFAPTAVMPGITGQMYAQFSITICISVLISSVNALTLSPALAATLLRKPKKHTKGFHFQFNKFFNKLTERYTAIVSLLVRRLLLVGIGFVILMGALFVLAGNTPSGFIPIEDKKSFMVDIQLPDGASLNRTEDVIDELVTIASDEPGVADVIHVSGFSILTGSVASNGGLLIITLEDWDERSDNSMHQNQIIARLQGKFNTLPSAKVMAFALPSVPGLGATSGLSFVLQDTQGRTPEQLSQVMGSFILNLNSLPEVAFSFSNFRSNVPQMYLDINRKKAKDLGIELSVIFNTLQTQLGGYYVNDFNRFGKVFSVMVQADNEFRDSETDINSYYVRTKNNEMVPLSTLVEITPILGPESVKQYNLFSSTDINIFPTPGYSTGEAIAAVERAVNTLPSGYSYEWTGQTFQELQAGNLAPYIFALAFVFTYLFLVAQYESWTIPLAVMLSVPLAMLGAFIYLNIMGYELNLYAQIGLVLLIGLASKSAILIVEFAKELQEGGKPTLEAAVEAGRLRFRAVLMTGLSFVLGVVPLVLATGAGAESRKSLGYAVLGGMVASVILATILVPIFYAMMQKMRESFKAPKDKTARIEDDK</sequence>
<keyword evidence="3 9" id="KW-0813">Transport</keyword>
<evidence type="ECO:0000256" key="2">
    <source>
        <dbReference type="ARBA" id="ARBA00010942"/>
    </source>
</evidence>
<dbReference type="PANTHER" id="PTHR32063:SF76">
    <property type="entry name" value="EFFLUX PUMP MEMBRANE TRANSPORTER"/>
    <property type="match status" value="1"/>
</dbReference>
<feature type="transmembrane region" description="Helical" evidence="9">
    <location>
        <begin position="440"/>
        <end position="460"/>
    </location>
</feature>
<dbReference type="Pfam" id="PF00873">
    <property type="entry name" value="ACR_tran"/>
    <property type="match status" value="1"/>
</dbReference>
<gene>
    <name evidence="11" type="ORF">EGC77_17425</name>
    <name evidence="10" type="ORF">EGC80_16155</name>
</gene>
<evidence type="ECO:0000256" key="1">
    <source>
        <dbReference type="ARBA" id="ARBA00004429"/>
    </source>
</evidence>
<comment type="similarity">
    <text evidence="2 9">Belongs to the resistance-nodulation-cell division (RND) (TC 2.A.6) family.</text>
</comment>
<dbReference type="PANTHER" id="PTHR32063">
    <property type="match status" value="1"/>
</dbReference>
<dbReference type="FunFam" id="1.20.1640.10:FF:000001">
    <property type="entry name" value="Efflux pump membrane transporter"/>
    <property type="match status" value="1"/>
</dbReference>
<dbReference type="InterPro" id="IPR001036">
    <property type="entry name" value="Acrflvin-R"/>
</dbReference>
<evidence type="ECO:0000256" key="4">
    <source>
        <dbReference type="ARBA" id="ARBA00022475"/>
    </source>
</evidence>
<evidence type="ECO:0000313" key="13">
    <source>
        <dbReference type="Proteomes" id="UP000278855"/>
    </source>
</evidence>
<dbReference type="Proteomes" id="UP000273778">
    <property type="component" value="Chromosome"/>
</dbReference>
<dbReference type="OrthoDB" id="9757904at2"/>
<reference evidence="10 12" key="1">
    <citation type="submission" date="2018-11" db="EMBL/GenBank/DDBJ databases">
        <title>Shewanella sp. M2.</title>
        <authorList>
            <person name="Hwang Y.J."/>
            <person name="Hwang C.Y."/>
        </authorList>
    </citation>
    <scope>NUCLEOTIDE SEQUENCE [LARGE SCALE GENOMIC DNA]</scope>
    <source>
        <strain evidence="10 12">M2</strain>
    </source>
</reference>
<dbReference type="InterPro" id="IPR004764">
    <property type="entry name" value="MdtF-like"/>
</dbReference>
<dbReference type="GO" id="GO:0042910">
    <property type="term" value="F:xenobiotic transmembrane transporter activity"/>
    <property type="evidence" value="ECO:0007669"/>
    <property type="project" value="TreeGrafter"/>
</dbReference>
<feature type="transmembrane region" description="Helical" evidence="9">
    <location>
        <begin position="893"/>
        <end position="915"/>
    </location>
</feature>
<dbReference type="Gene3D" id="3.30.70.1320">
    <property type="entry name" value="Multidrug efflux transporter AcrB pore domain like"/>
    <property type="match status" value="1"/>
</dbReference>
<evidence type="ECO:0000313" key="12">
    <source>
        <dbReference type="Proteomes" id="UP000273778"/>
    </source>
</evidence>
<dbReference type="GO" id="GO:0005886">
    <property type="term" value="C:plasma membrane"/>
    <property type="evidence" value="ECO:0007669"/>
    <property type="project" value="UniProtKB-SubCell"/>
</dbReference>
<feature type="transmembrane region" description="Helical" evidence="9">
    <location>
        <begin position="921"/>
        <end position="944"/>
    </location>
</feature>